<evidence type="ECO:0000313" key="3">
    <source>
        <dbReference type="Proteomes" id="UP001325479"/>
    </source>
</evidence>
<evidence type="ECO:0000256" key="1">
    <source>
        <dbReference type="SAM" id="Phobius"/>
    </source>
</evidence>
<reference evidence="2 3" key="1">
    <citation type="submission" date="2023-12" db="EMBL/GenBank/DDBJ databases">
        <title>Genome sequencing and assembly of bacterial species from a model synthetic community.</title>
        <authorList>
            <person name="Hogle S.L."/>
        </authorList>
    </citation>
    <scope>NUCLEOTIDE SEQUENCE [LARGE SCALE GENOMIC DNA]</scope>
    <source>
        <strain evidence="2 3">HAMBI 2494</strain>
    </source>
</reference>
<name>A0ABZ0WUL2_9BURK</name>
<keyword evidence="1" id="KW-0812">Transmembrane</keyword>
<keyword evidence="1" id="KW-0472">Membrane</keyword>
<dbReference type="RefSeq" id="WP_026121641.1">
    <property type="nucleotide sequence ID" value="NZ_JARCRX010000002.1"/>
</dbReference>
<protein>
    <submittedName>
        <fullName evidence="2">DUF2964 family protein</fullName>
    </submittedName>
</protein>
<dbReference type="InterPro" id="IPR021347">
    <property type="entry name" value="DUF2964"/>
</dbReference>
<dbReference type="EMBL" id="CP139965">
    <property type="protein sequence ID" value="WQD80931.1"/>
    <property type="molecule type" value="Genomic_DNA"/>
</dbReference>
<sequence>MVRKEYRIVLAAIAVFTALAGLGFVIHGLLFEAGASFRYGMAAVVVGIAGFVMLLNPTPKDDA</sequence>
<evidence type="ECO:0000313" key="2">
    <source>
        <dbReference type="EMBL" id="WQD80931.1"/>
    </source>
</evidence>
<proteinExistence type="predicted"/>
<dbReference type="Proteomes" id="UP001325479">
    <property type="component" value="Chromosome"/>
</dbReference>
<feature type="transmembrane region" description="Helical" evidence="1">
    <location>
        <begin position="37"/>
        <end position="55"/>
    </location>
</feature>
<organism evidence="2 3">
    <name type="scientific">Paraburkholderia kururiensis</name>
    <dbReference type="NCBI Taxonomy" id="984307"/>
    <lineage>
        <taxon>Bacteria</taxon>
        <taxon>Pseudomonadati</taxon>
        <taxon>Pseudomonadota</taxon>
        <taxon>Betaproteobacteria</taxon>
        <taxon>Burkholderiales</taxon>
        <taxon>Burkholderiaceae</taxon>
        <taxon>Paraburkholderia</taxon>
    </lineage>
</organism>
<gene>
    <name evidence="2" type="ORF">U0042_08305</name>
</gene>
<dbReference type="Pfam" id="PF11177">
    <property type="entry name" value="DUF2964"/>
    <property type="match status" value="1"/>
</dbReference>
<feature type="transmembrane region" description="Helical" evidence="1">
    <location>
        <begin position="7"/>
        <end position="31"/>
    </location>
</feature>
<accession>A0ABZ0WUL2</accession>
<keyword evidence="3" id="KW-1185">Reference proteome</keyword>
<keyword evidence="1" id="KW-1133">Transmembrane helix</keyword>